<keyword evidence="2" id="KW-1185">Reference proteome</keyword>
<organism evidence="1 2">
    <name type="scientific">Pseudotenacibaculum haliotis</name>
    <dbReference type="NCBI Taxonomy" id="1862138"/>
    <lineage>
        <taxon>Bacteria</taxon>
        <taxon>Pseudomonadati</taxon>
        <taxon>Bacteroidota</taxon>
        <taxon>Flavobacteriia</taxon>
        <taxon>Flavobacteriales</taxon>
        <taxon>Flavobacteriaceae</taxon>
        <taxon>Pseudotenacibaculum</taxon>
    </lineage>
</organism>
<proteinExistence type="predicted"/>
<name>A0ABW5LPV8_9FLAO</name>
<sequence length="233" mass="26942">MKKLAIILIVLFIGCDKHNPKTQYLSTIIDLSEEGSYKPTSKEILSYLKKGHHSDGIEISLRYVSETRYAPKYQFVLQQGEVGWLSNEDTQRRKKRLLLKQFKDTLQSTLESQQPLQRSEIFRLVVDELEHLSKQKGKRTLLLVSDIKEHSSLFSMYDKGQLQKLLREPMTLVELFQDHVVIPENLSGITLHILYRPKPEEDLGFTAMVALYRSLFESRGATVKVSQVHIITL</sequence>
<dbReference type="RefSeq" id="WP_379664629.1">
    <property type="nucleotide sequence ID" value="NZ_JBHULH010000001.1"/>
</dbReference>
<accession>A0ABW5LPV8</accession>
<reference evidence="2" key="1">
    <citation type="journal article" date="2019" name="Int. J. Syst. Evol. Microbiol.">
        <title>The Global Catalogue of Microorganisms (GCM) 10K type strain sequencing project: providing services to taxonomists for standard genome sequencing and annotation.</title>
        <authorList>
            <consortium name="The Broad Institute Genomics Platform"/>
            <consortium name="The Broad Institute Genome Sequencing Center for Infectious Disease"/>
            <person name="Wu L."/>
            <person name="Ma J."/>
        </authorList>
    </citation>
    <scope>NUCLEOTIDE SEQUENCE [LARGE SCALE GENOMIC DNA]</scope>
    <source>
        <strain evidence="2">KCTC 52127</strain>
    </source>
</reference>
<dbReference type="Proteomes" id="UP001597508">
    <property type="component" value="Unassembled WGS sequence"/>
</dbReference>
<dbReference type="PROSITE" id="PS51257">
    <property type="entry name" value="PROKAR_LIPOPROTEIN"/>
    <property type="match status" value="1"/>
</dbReference>
<evidence type="ECO:0000313" key="2">
    <source>
        <dbReference type="Proteomes" id="UP001597508"/>
    </source>
</evidence>
<gene>
    <name evidence="1" type="ORF">ACFSRZ_00895</name>
</gene>
<evidence type="ECO:0008006" key="3">
    <source>
        <dbReference type="Google" id="ProtNLM"/>
    </source>
</evidence>
<comment type="caution">
    <text evidence="1">The sequence shown here is derived from an EMBL/GenBank/DDBJ whole genome shotgun (WGS) entry which is preliminary data.</text>
</comment>
<dbReference type="EMBL" id="JBHULH010000001">
    <property type="protein sequence ID" value="MFD2565904.1"/>
    <property type="molecule type" value="Genomic_DNA"/>
</dbReference>
<protein>
    <recommendedName>
        <fullName evidence="3">Lipoprotein</fullName>
    </recommendedName>
</protein>
<evidence type="ECO:0000313" key="1">
    <source>
        <dbReference type="EMBL" id="MFD2565904.1"/>
    </source>
</evidence>